<evidence type="ECO:0000313" key="6">
    <source>
        <dbReference type="EMBL" id="BAH79727.1"/>
    </source>
</evidence>
<dbReference type="InterPro" id="IPR036213">
    <property type="entry name" value="Calpain_III_sf"/>
</dbReference>
<dbReference type="Gene3D" id="2.60.120.380">
    <property type="match status" value="1"/>
</dbReference>
<keyword evidence="2 4" id="KW-0378">Hydrolase</keyword>
<protein>
    <submittedName>
        <fullName evidence="6">Calapin</fullName>
    </submittedName>
    <submittedName>
        <fullName evidence="7">Calpain family cysteine protease domain containing protein, putative</fullName>
    </submittedName>
</protein>
<reference evidence="7" key="5">
    <citation type="submission" date="2014-06" db="EMBL/GenBank/DDBJ databases">
        <authorList>
            <person name="Aslett M."/>
            <person name="De Silva Nishadi"/>
        </authorList>
    </citation>
    <scope>NUCLEOTIDE SEQUENCE</scope>
    <source>
        <strain evidence="7">Bond</strain>
    </source>
</reference>
<sequence length="896" mass="98917">MAPERCSCFARISRASLRENGCNNGGCDVADTIEAANADNPLLDSIVLGSSALGNFIAPPWHLISPCESSVVNKLWEDPEGHPELTSKQKDRLYRWVRFFWGSGRKCFFAAAPDSGRIKQGFVADCSFLSSLAVLADYESRYSVPLLSNIIKFVSIGPHGYADLVQPTQTCTEAHPSTNPGTAIGVKLYFNGIARCVVVDDWVPIRADGRLLCAHSSDRTECWVSILERAFVKLNGGRYTIRGTNPGIDIYHLTGWIPDIVYLQPSGCIPSGVAASADRSANKWNDMWDVIYAGFCGGSCVVCLGTSDFADALPVGQDRPEGISVSSGIVSDHAYSMIDMKEVQMPNKRRIRLMYLKNPWGSISWTKRFSPSDKTSWTPEMQKTLNYVPNASEDNGMFWIEWNDVLKWFSHLYVAWKPSLFRSRVTLHHVWEPSSHFLDSWAPDDMSLSLYNPQFSVVISFGSSNSATLWLMLIQHRVNFEDPLKYLAMHVFSSRDAVVCPVLPDVQGVYNNGECILLKLIVKLSSFSESPGKHMLTGDPVIAHTLDDESSVTVLVSYYSRKLERAIPFTIRALCSRPIKLTPKPCLVRPDWYSTVIHGEWTDGNSGGSPKNIWTYFKNPHYRLYFPGECEAVVLLESVNPLSVNLRIFTGRMATIRALKAGQLVSSDDYRAQCCAVSSTNFCGQYVVIPSTYRATDRGAFRIIVHSNKECSISPLPYPQSPVPSTAGLISQRFDMQGPLNMQVSCPTLVSIRLKVPTELLSDNFALLASSAGASHPQPRDACTSFDGLNKHFCVSLACSICGGAGGRLRQITRSDPLSGHAEGYDLVLYSDLNGGNSNTGRTPSASARYLFDNERVINFTLVELQPNTVPYRLCCISGVSRGAVTLISDHPVSIQ</sequence>
<evidence type="ECO:0000256" key="4">
    <source>
        <dbReference type="PROSITE-ProRule" id="PRU00239"/>
    </source>
</evidence>
<evidence type="ECO:0000313" key="7">
    <source>
        <dbReference type="EMBL" id="CDR96762.1"/>
    </source>
</evidence>
<dbReference type="GeneID" id="24565303"/>
<proteinExistence type="predicted"/>
<dbReference type="InterPro" id="IPR001300">
    <property type="entry name" value="Peptidase_C2_calpain_cat"/>
</dbReference>
<dbReference type="Pfam" id="PF00648">
    <property type="entry name" value="Peptidase_C2"/>
    <property type="match status" value="1"/>
</dbReference>
<reference evidence="8" key="3">
    <citation type="journal article" date="2014" name="Nucleic Acids Res.">
        <title>The evolutionary dynamics of variant antigen genes in Babesia reveal a history of genomic innovation underlying host-parasite interaction.</title>
        <authorList>
            <person name="Jackson A.P."/>
            <person name="Otto T.D."/>
            <person name="Darby A."/>
            <person name="Ramaprasad A."/>
            <person name="Xia D."/>
            <person name="Echaide I.E."/>
            <person name="Farber M."/>
            <person name="Gahlot S."/>
            <person name="Gamble J."/>
            <person name="Gupta D."/>
            <person name="Gupta Y."/>
            <person name="Jackson L."/>
            <person name="Malandrin L."/>
            <person name="Malas T.B."/>
            <person name="Moussa E."/>
            <person name="Nair M."/>
            <person name="Reid A.J."/>
            <person name="Sanders M."/>
            <person name="Sharma J."/>
            <person name="Tracey A."/>
            <person name="Quail M.A."/>
            <person name="Weir W."/>
            <person name="Wastling J.M."/>
            <person name="Hall N."/>
            <person name="Willadsen P."/>
            <person name="Lingelbach K."/>
            <person name="Shiels B."/>
            <person name="Tait A."/>
            <person name="Berriman M."/>
            <person name="Allred D.R."/>
            <person name="Pain A."/>
        </authorList>
    </citation>
    <scope>NUCLEOTIDE SEQUENCE [LARGE SCALE GENOMIC DNA]</scope>
    <source>
        <strain evidence="8">Bond</strain>
    </source>
</reference>
<reference evidence="6" key="1">
    <citation type="submission" date="2009-06" db="EMBL/GenBank/DDBJ databases">
        <title>Charactrization of Babesia bigemina calapin.</title>
        <authorList>
            <person name="AbouLaila M."/>
            <person name="Yokoyama N."/>
            <person name="Igarashi I."/>
        </authorList>
    </citation>
    <scope>NUCLEOTIDE SEQUENCE</scope>
    <source>
        <strain evidence="6">Argentina</strain>
    </source>
</reference>
<feature type="active site" evidence="4">
    <location>
        <position position="126"/>
    </location>
</feature>
<dbReference type="AlphaFoldDB" id="C5NTJ8"/>
<evidence type="ECO:0000256" key="1">
    <source>
        <dbReference type="ARBA" id="ARBA00022670"/>
    </source>
</evidence>
<dbReference type="EMBL" id="LK391709">
    <property type="protein sequence ID" value="CDR96762.1"/>
    <property type="molecule type" value="Genomic_DNA"/>
</dbReference>
<dbReference type="SMART" id="SM00230">
    <property type="entry name" value="CysPc"/>
    <property type="match status" value="1"/>
</dbReference>
<name>C5NTJ8_BABBI</name>
<dbReference type="EMBL" id="AB510031">
    <property type="protein sequence ID" value="BAH79727.1"/>
    <property type="molecule type" value="Genomic_DNA"/>
</dbReference>
<gene>
    <name evidence="6" type="primary">calap</name>
    <name evidence="7" type="ORF">BBBOND_0306660</name>
</gene>
<dbReference type="VEuPathDB" id="PiroplasmaDB:BBBOND_0306660"/>
<organism evidence="6">
    <name type="scientific">Babesia bigemina</name>
    <dbReference type="NCBI Taxonomy" id="5866"/>
    <lineage>
        <taxon>Eukaryota</taxon>
        <taxon>Sar</taxon>
        <taxon>Alveolata</taxon>
        <taxon>Apicomplexa</taxon>
        <taxon>Aconoidasida</taxon>
        <taxon>Piroplasmida</taxon>
        <taxon>Babesiidae</taxon>
        <taxon>Babesia</taxon>
    </lineage>
</organism>
<dbReference type="OrthoDB" id="167576at2759"/>
<evidence type="ECO:0000313" key="8">
    <source>
        <dbReference type="Proteomes" id="UP000033188"/>
    </source>
</evidence>
<dbReference type="PROSITE" id="PS50203">
    <property type="entry name" value="CALPAIN_CAT"/>
    <property type="match status" value="1"/>
</dbReference>
<dbReference type="SUPFAM" id="SSF54001">
    <property type="entry name" value="Cysteine proteinases"/>
    <property type="match status" value="1"/>
</dbReference>
<dbReference type="InterPro" id="IPR051297">
    <property type="entry name" value="PalB/RIM13"/>
</dbReference>
<dbReference type="Gene3D" id="3.90.70.10">
    <property type="entry name" value="Cysteine proteinases"/>
    <property type="match status" value="1"/>
</dbReference>
<dbReference type="PANTHER" id="PTHR46143">
    <property type="entry name" value="CALPAIN-7"/>
    <property type="match status" value="1"/>
</dbReference>
<keyword evidence="1 4" id="KW-0645">Protease</keyword>
<feature type="active site" evidence="4">
    <location>
        <position position="333"/>
    </location>
</feature>
<evidence type="ECO:0000259" key="5">
    <source>
        <dbReference type="PROSITE" id="PS50203"/>
    </source>
</evidence>
<dbReference type="OMA" id="GDYRRGC"/>
<dbReference type="PANTHER" id="PTHR46143:SF1">
    <property type="entry name" value="CALPAIN-7"/>
    <property type="match status" value="1"/>
</dbReference>
<dbReference type="STRING" id="5866.C5NTJ8"/>
<feature type="domain" description="Calpain catalytic" evidence="5">
    <location>
        <begin position="90"/>
        <end position="418"/>
    </location>
</feature>
<dbReference type="RefSeq" id="XP_012768948.1">
    <property type="nucleotide sequence ID" value="XM_012913494.1"/>
</dbReference>
<keyword evidence="3 4" id="KW-0788">Thiol protease</keyword>
<evidence type="ECO:0000256" key="3">
    <source>
        <dbReference type="ARBA" id="ARBA00022807"/>
    </source>
</evidence>
<reference evidence="6" key="2">
    <citation type="submission" date="2009-06" db="EMBL/GenBank/DDBJ databases">
        <authorList>
            <person name="Aboulaila M."/>
            <person name="Yokoyama N."/>
            <person name="Igarashi I."/>
        </authorList>
    </citation>
    <scope>NUCLEOTIDE SEQUENCE</scope>
    <source>
        <strain evidence="6">Argentina</strain>
    </source>
</reference>
<dbReference type="Proteomes" id="UP000033188">
    <property type="component" value="Chromosome 3"/>
</dbReference>
<evidence type="ECO:0000256" key="2">
    <source>
        <dbReference type="ARBA" id="ARBA00022801"/>
    </source>
</evidence>
<reference evidence="7" key="4">
    <citation type="journal article" date="2014" name="Nucleic Acids Res.">
        <title>The evolutionary dynamics of variant antigen genes in Babesia reveal a history of genomic innovation underlying host-parasite interaction.</title>
        <authorList>
            <person name="Jackson A.P."/>
            <person name="Otto T.D."/>
            <person name="Darby A."/>
            <person name="Ramaprasad A."/>
            <person name="Xia D."/>
            <person name="Echaide I.E."/>
            <person name="Farber M."/>
            <person name="Gahlot S."/>
            <person name="Gamble J."/>
            <person name="Gupta D."/>
            <person name="Gupta Y."/>
            <person name="Jackson L."/>
            <person name="Malandrin L."/>
            <person name="Malas T.B."/>
            <person name="Moussa E."/>
            <person name="Nair M."/>
            <person name="Reid AJ."/>
            <person name="Sanders M."/>
            <person name="Sharma J."/>
            <person name="Tracey A."/>
            <person name="Quail M.A."/>
            <person name="Weir W."/>
            <person name="Wastling J.M."/>
            <person name="Hall N."/>
            <person name="Willadsen P."/>
            <person name="Lingelbach K."/>
            <person name="Shiels B."/>
            <person name="Tait A."/>
            <person name="Berriman M."/>
            <person name="Allred D.R."/>
            <person name="Pain A."/>
        </authorList>
    </citation>
    <scope>NUCLEOTIDE SEQUENCE</scope>
    <source>
        <strain evidence="7">Bond</strain>
    </source>
</reference>
<keyword evidence="8" id="KW-1185">Reference proteome</keyword>
<dbReference type="GO" id="GO:0006508">
    <property type="term" value="P:proteolysis"/>
    <property type="evidence" value="ECO:0007669"/>
    <property type="project" value="UniProtKB-KW"/>
</dbReference>
<feature type="active site" evidence="4">
    <location>
        <position position="358"/>
    </location>
</feature>
<accession>C5NTJ8</accession>
<dbReference type="InterPro" id="IPR022683">
    <property type="entry name" value="Calpain_III"/>
</dbReference>
<dbReference type="InterPro" id="IPR038765">
    <property type="entry name" value="Papain-like_cys_pep_sf"/>
</dbReference>
<dbReference type="SUPFAM" id="SSF49758">
    <property type="entry name" value="Calpain large subunit, middle domain (domain III)"/>
    <property type="match status" value="1"/>
</dbReference>
<dbReference type="GO" id="GO:0004198">
    <property type="term" value="F:calcium-dependent cysteine-type endopeptidase activity"/>
    <property type="evidence" value="ECO:0007669"/>
    <property type="project" value="InterPro"/>
</dbReference>
<dbReference type="SMART" id="SM00720">
    <property type="entry name" value="calpain_III"/>
    <property type="match status" value="1"/>
</dbReference>
<dbReference type="KEGG" id="bbig:BBBOND_0306660"/>